<feature type="domain" description="Endo-1,3(4)-beta-glucanase 1 carbohydrate binding" evidence="2">
    <location>
        <begin position="31"/>
        <end position="79"/>
    </location>
</feature>
<feature type="chain" id="PRO_5040300222" description="Endo-1,3(4)-beta-glucanase 1 carbohydrate binding domain-containing protein" evidence="1">
    <location>
        <begin position="21"/>
        <end position="340"/>
    </location>
</feature>
<gene>
    <name evidence="3" type="ORF">CLAFUR5_02153</name>
</gene>
<sequence>MTGVRLAAPLFTQWIAATLALPQSTDEALLSCGEDRYSVSKYTCYDGDFLCPVLNGNPTLRCGPDCYSPEMYSCSGDKLVCSPTASNTTMPSMPLCTDQPTTQWLSDPPYENYFYSDCHSASQVVVTSPLGNSNLTIIGPRLLVAWPAGNSGVVSFFKPRDGENGTLAIRLENRTSNFELQGAYADPASDSLSGLPYVGVTTLVNFNSSAVLAVPIMGRIRNIRDFTEGPSLVYAVIQDAIEWTATSDGGALLSRMWLDNVTTTQMSFVPSGGGSVMIERNDLGNNTLVFEAGTYNFTAWFDYPQLTQLSTDEVLNDQSQDLIEREADQATSLLSVATER</sequence>
<dbReference type="InterPro" id="IPR018909">
    <property type="entry name" value="Eng1_septum"/>
</dbReference>
<evidence type="ECO:0000256" key="1">
    <source>
        <dbReference type="SAM" id="SignalP"/>
    </source>
</evidence>
<dbReference type="Proteomes" id="UP000756132">
    <property type="component" value="Chromosome 1"/>
</dbReference>
<dbReference type="KEGG" id="ffu:CLAFUR5_02153"/>
<dbReference type="EMBL" id="CP090163">
    <property type="protein sequence ID" value="UJO13054.1"/>
    <property type="molecule type" value="Genomic_DNA"/>
</dbReference>
<proteinExistence type="predicted"/>
<keyword evidence="1" id="KW-0732">Signal</keyword>
<evidence type="ECO:0000259" key="2">
    <source>
        <dbReference type="Pfam" id="PF10645"/>
    </source>
</evidence>
<reference evidence="3" key="1">
    <citation type="submission" date="2021-12" db="EMBL/GenBank/DDBJ databases">
        <authorList>
            <person name="Zaccaron A."/>
            <person name="Stergiopoulos I."/>
        </authorList>
    </citation>
    <scope>NUCLEOTIDE SEQUENCE</scope>
    <source>
        <strain evidence="3">Race5_Kim</strain>
    </source>
</reference>
<name>A0A9Q8L923_PASFU</name>
<dbReference type="OrthoDB" id="3639589at2759"/>
<dbReference type="Pfam" id="PF10645">
    <property type="entry name" value="Carb_bind"/>
    <property type="match status" value="1"/>
</dbReference>
<evidence type="ECO:0000313" key="4">
    <source>
        <dbReference type="Proteomes" id="UP000756132"/>
    </source>
</evidence>
<dbReference type="GeneID" id="71982031"/>
<protein>
    <recommendedName>
        <fullName evidence="2">Endo-1,3(4)-beta-glucanase 1 carbohydrate binding domain-containing protein</fullName>
    </recommendedName>
</protein>
<dbReference type="AlphaFoldDB" id="A0A9Q8L923"/>
<evidence type="ECO:0000313" key="3">
    <source>
        <dbReference type="EMBL" id="UJO13054.1"/>
    </source>
</evidence>
<feature type="signal peptide" evidence="1">
    <location>
        <begin position="1"/>
        <end position="20"/>
    </location>
</feature>
<dbReference type="GO" id="GO:0030246">
    <property type="term" value="F:carbohydrate binding"/>
    <property type="evidence" value="ECO:0007669"/>
    <property type="project" value="InterPro"/>
</dbReference>
<accession>A0A9Q8L923</accession>
<dbReference type="RefSeq" id="XP_047757420.1">
    <property type="nucleotide sequence ID" value="XM_047901301.1"/>
</dbReference>
<keyword evidence="4" id="KW-1185">Reference proteome</keyword>
<organism evidence="3 4">
    <name type="scientific">Passalora fulva</name>
    <name type="common">Tomato leaf mold</name>
    <name type="synonym">Cladosporium fulvum</name>
    <dbReference type="NCBI Taxonomy" id="5499"/>
    <lineage>
        <taxon>Eukaryota</taxon>
        <taxon>Fungi</taxon>
        <taxon>Dikarya</taxon>
        <taxon>Ascomycota</taxon>
        <taxon>Pezizomycotina</taxon>
        <taxon>Dothideomycetes</taxon>
        <taxon>Dothideomycetidae</taxon>
        <taxon>Mycosphaerellales</taxon>
        <taxon>Mycosphaerellaceae</taxon>
        <taxon>Fulvia</taxon>
    </lineage>
</organism>
<reference evidence="3" key="2">
    <citation type="journal article" date="2022" name="Microb. Genom.">
        <title>A chromosome-scale genome assembly of the tomato pathogen Cladosporium fulvum reveals a compartmentalized genome architecture and the presence of a dispensable chromosome.</title>
        <authorList>
            <person name="Zaccaron A.Z."/>
            <person name="Chen L.H."/>
            <person name="Samaras A."/>
            <person name="Stergiopoulos I."/>
        </authorList>
    </citation>
    <scope>NUCLEOTIDE SEQUENCE</scope>
    <source>
        <strain evidence="3">Race5_Kim</strain>
    </source>
</reference>